<dbReference type="GO" id="GO:0008299">
    <property type="term" value="P:isoprenoid biosynthetic process"/>
    <property type="evidence" value="ECO:0007669"/>
    <property type="project" value="UniProtKB-KW"/>
</dbReference>
<dbReference type="AlphaFoldDB" id="U3TFM4"/>
<keyword evidence="2 7" id="KW-0808">Transferase</keyword>
<evidence type="ECO:0000259" key="6">
    <source>
        <dbReference type="Pfam" id="PF02803"/>
    </source>
</evidence>
<sequence>MVEIMATARAGVLRSPVYIVDGVRTPVGKFGRSLRDFKAVDLAALTIRELLERTSVDPSHVELAVYGHVIRAGTHMNTAKQAAIKAELRNDVEGFNVDMVCASGMASVVKASLLIDAGMYSIALAGGMESMSNAPFIAPPSIRWGVRLIYQGALEMKDAMVSDGLYDPLNQLVMGQEADETAWEYKADREELDWIAYESNMRAARAWERGHMQKYTIPVKAGGGVVLDYDEGIRPDTTVERLSKLPPVFTPRGPHTAGNSSQLSDGAVSLLVAGEDAVREMGLKPKARIVGWAYAGVDPRRFPVAPVYAVRALLDKLGWRVEDVDYWENNEAFAVNSLIMNRELGVPYERLNVVGGSIAIGHPLGSTGARLLLQLAYTLEENGARRGVASICHGLGGAAAVAIERV</sequence>
<dbReference type="Gene3D" id="3.40.47.10">
    <property type="match status" value="1"/>
</dbReference>
<dbReference type="PANTHER" id="PTHR18919">
    <property type="entry name" value="ACETYL-COA C-ACYLTRANSFERASE"/>
    <property type="match status" value="1"/>
</dbReference>
<dbReference type="NCBIfam" id="TIGR01930">
    <property type="entry name" value="AcCoA-C-Actrans"/>
    <property type="match status" value="1"/>
</dbReference>
<keyword evidence="8" id="KW-1185">Reference proteome</keyword>
<dbReference type="PIRSF" id="PIRSF000429">
    <property type="entry name" value="Ac-CoA_Ac_transf"/>
    <property type="match status" value="1"/>
</dbReference>
<evidence type="ECO:0000256" key="4">
    <source>
        <dbReference type="ARBA" id="ARBA00023315"/>
    </source>
</evidence>
<feature type="domain" description="Thiolase N-terminal" evidence="5">
    <location>
        <begin position="17"/>
        <end position="275"/>
    </location>
</feature>
<dbReference type="Pfam" id="PF02803">
    <property type="entry name" value="Thiolase_C"/>
    <property type="match status" value="1"/>
</dbReference>
<dbReference type="EC" id="2.3.1.9" evidence="7"/>
<dbReference type="SUPFAM" id="SSF53901">
    <property type="entry name" value="Thiolase-like"/>
    <property type="match status" value="2"/>
</dbReference>
<dbReference type="InterPro" id="IPR020613">
    <property type="entry name" value="Thiolase_CS"/>
</dbReference>
<evidence type="ECO:0000256" key="3">
    <source>
        <dbReference type="ARBA" id="ARBA00023229"/>
    </source>
</evidence>
<dbReference type="InterPro" id="IPR020616">
    <property type="entry name" value="Thiolase_N"/>
</dbReference>
<gene>
    <name evidence="7" type="ORF">ACAM_1319</name>
</gene>
<dbReference type="GO" id="GO:0003985">
    <property type="term" value="F:acetyl-CoA C-acetyltransferase activity"/>
    <property type="evidence" value="ECO:0007669"/>
    <property type="project" value="UniProtKB-EC"/>
</dbReference>
<proteinExistence type="inferred from homology"/>
<evidence type="ECO:0000256" key="1">
    <source>
        <dbReference type="ARBA" id="ARBA00010982"/>
    </source>
</evidence>
<dbReference type="InterPro" id="IPR016039">
    <property type="entry name" value="Thiolase-like"/>
</dbReference>
<organism evidence="7 8">
    <name type="scientific">Aeropyrum camini SY1 = JCM 12091</name>
    <dbReference type="NCBI Taxonomy" id="1198449"/>
    <lineage>
        <taxon>Archaea</taxon>
        <taxon>Thermoproteota</taxon>
        <taxon>Thermoprotei</taxon>
        <taxon>Desulfurococcales</taxon>
        <taxon>Desulfurococcaceae</taxon>
        <taxon>Aeropyrum</taxon>
    </lineage>
</organism>
<dbReference type="PROSITE" id="PS00099">
    <property type="entry name" value="THIOLASE_3"/>
    <property type="match status" value="1"/>
</dbReference>
<dbReference type="eggNOG" id="arCOG01282">
    <property type="taxonomic scope" value="Archaea"/>
</dbReference>
<dbReference type="PATRIC" id="fig|1198449.6.peg.1332"/>
<keyword evidence="4 7" id="KW-0012">Acyltransferase</keyword>
<name>U3TFM4_9CREN</name>
<dbReference type="PANTHER" id="PTHR18919:SF107">
    <property type="entry name" value="ACETYL-COA ACETYLTRANSFERASE, CYTOSOLIC"/>
    <property type="match status" value="1"/>
</dbReference>
<feature type="domain" description="Thiolase C-terminal" evidence="6">
    <location>
        <begin position="283"/>
        <end position="405"/>
    </location>
</feature>
<dbReference type="CDD" id="cd00751">
    <property type="entry name" value="thiolase"/>
    <property type="match status" value="1"/>
</dbReference>
<reference evidence="7 8" key="1">
    <citation type="journal article" date="2013" name="Appl. Environ. Microbiol.">
        <title>Variation of the Virus-Related Elements within Syntenic Genomes of the Hyperthermophilic Archaeon Aeropyrum.</title>
        <authorList>
            <person name="Daifuku T."/>
            <person name="Yoshida T."/>
            <person name="Kitamura T."/>
            <person name="Kawaichi S."/>
            <person name="Inoue T."/>
            <person name="Nomura K."/>
            <person name="Yoshida Y."/>
            <person name="Kuno S."/>
            <person name="Sako Y."/>
        </authorList>
    </citation>
    <scope>NUCLEOTIDE SEQUENCE [LARGE SCALE GENOMIC DNA]</scope>
    <source>
        <strain evidence="7 8">SY1</strain>
    </source>
</reference>
<dbReference type="Proteomes" id="UP000016887">
    <property type="component" value="Chromosome"/>
</dbReference>
<dbReference type="KEGG" id="acj:ACAM_1319"/>
<dbReference type="InterPro" id="IPR002155">
    <property type="entry name" value="Thiolase"/>
</dbReference>
<comment type="similarity">
    <text evidence="1">Belongs to the thiolase-like superfamily. Thiolase family.</text>
</comment>
<dbReference type="InterPro" id="IPR020610">
    <property type="entry name" value="Thiolase_AS"/>
</dbReference>
<keyword evidence="3" id="KW-0414">Isoprene biosynthesis</keyword>
<evidence type="ECO:0000259" key="5">
    <source>
        <dbReference type="Pfam" id="PF00108"/>
    </source>
</evidence>
<dbReference type="EMBL" id="AP012489">
    <property type="protein sequence ID" value="BAN90788.1"/>
    <property type="molecule type" value="Genomic_DNA"/>
</dbReference>
<evidence type="ECO:0000313" key="7">
    <source>
        <dbReference type="EMBL" id="BAN90788.1"/>
    </source>
</evidence>
<evidence type="ECO:0000256" key="2">
    <source>
        <dbReference type="ARBA" id="ARBA00022679"/>
    </source>
</evidence>
<evidence type="ECO:0000313" key="8">
    <source>
        <dbReference type="Proteomes" id="UP000016887"/>
    </source>
</evidence>
<dbReference type="STRING" id="1198449.ACAM_1319"/>
<dbReference type="PROSITE" id="PS00737">
    <property type="entry name" value="THIOLASE_2"/>
    <property type="match status" value="1"/>
</dbReference>
<protein>
    <submittedName>
        <fullName evidence="7">Acetyl-CoA acetyltransferase</fullName>
        <ecNumber evidence="7">2.3.1.9</ecNumber>
    </submittedName>
</protein>
<dbReference type="InterPro" id="IPR020617">
    <property type="entry name" value="Thiolase_C"/>
</dbReference>
<dbReference type="Pfam" id="PF00108">
    <property type="entry name" value="Thiolase_N"/>
    <property type="match status" value="1"/>
</dbReference>
<accession>U3TFM4</accession>